<reference evidence="2" key="2">
    <citation type="submission" date="2021-09" db="EMBL/GenBank/DDBJ databases">
        <authorList>
            <person name="Jia N."/>
            <person name="Wang J."/>
            <person name="Shi W."/>
            <person name="Du L."/>
            <person name="Sun Y."/>
            <person name="Zhan W."/>
            <person name="Jiang J."/>
            <person name="Wang Q."/>
            <person name="Zhang B."/>
            <person name="Ji P."/>
            <person name="Sakyi L.B."/>
            <person name="Cui X."/>
            <person name="Yuan T."/>
            <person name="Jiang B."/>
            <person name="Yang W."/>
            <person name="Lam T.T.-Y."/>
            <person name="Chang Q."/>
            <person name="Ding S."/>
            <person name="Wang X."/>
            <person name="Zhu J."/>
            <person name="Ruan X."/>
            <person name="Zhao L."/>
            <person name="Wei J."/>
            <person name="Que T."/>
            <person name="Du C."/>
            <person name="Cheng J."/>
            <person name="Dai P."/>
            <person name="Han X."/>
            <person name="Huang E."/>
            <person name="Gao Y."/>
            <person name="Liu J."/>
            <person name="Shao H."/>
            <person name="Ye R."/>
            <person name="Li L."/>
            <person name="Wei W."/>
            <person name="Wang X."/>
            <person name="Wang C."/>
            <person name="Huo Q."/>
            <person name="Li W."/>
            <person name="Guo W."/>
            <person name="Chen H."/>
            <person name="Chen S."/>
            <person name="Zhou L."/>
            <person name="Zhou L."/>
            <person name="Ni X."/>
            <person name="Tian J."/>
            <person name="Zhou Y."/>
            <person name="Sheng Y."/>
            <person name="Liu T."/>
            <person name="Pan Y."/>
            <person name="Xia L."/>
            <person name="Li J."/>
            <person name="Zhao F."/>
            <person name="Cao W."/>
        </authorList>
    </citation>
    <scope>NUCLEOTIDE SEQUENCE</scope>
    <source>
        <strain evidence="2">Rsan-2018</strain>
        <tissue evidence="2">Larvae</tissue>
    </source>
</reference>
<comment type="caution">
    <text evidence="2">The sequence shown here is derived from an EMBL/GenBank/DDBJ whole genome shotgun (WGS) entry which is preliminary data.</text>
</comment>
<feature type="compositionally biased region" description="Polar residues" evidence="1">
    <location>
        <begin position="1"/>
        <end position="14"/>
    </location>
</feature>
<proteinExistence type="predicted"/>
<sequence>MPVTRNGTSSTAPTSEEDGGWRSTDGGEGSTSRGVPDSASTSGTTTTPAPAFDMAAVLQATVQAAVREAINGIAQLQSQQTATMPCVTIRREDADRIGIKYSLIGKALTIGGYGSGRVTPCGEANVNLTVDQAIADVPVLIVPNESQAIPVTWDNPSPSNLTLRL</sequence>
<evidence type="ECO:0000313" key="2">
    <source>
        <dbReference type="EMBL" id="KAH7985399.1"/>
    </source>
</evidence>
<organism evidence="2 3">
    <name type="scientific">Rhipicephalus sanguineus</name>
    <name type="common">Brown dog tick</name>
    <name type="synonym">Ixodes sanguineus</name>
    <dbReference type="NCBI Taxonomy" id="34632"/>
    <lineage>
        <taxon>Eukaryota</taxon>
        <taxon>Metazoa</taxon>
        <taxon>Ecdysozoa</taxon>
        <taxon>Arthropoda</taxon>
        <taxon>Chelicerata</taxon>
        <taxon>Arachnida</taxon>
        <taxon>Acari</taxon>
        <taxon>Parasitiformes</taxon>
        <taxon>Ixodida</taxon>
        <taxon>Ixodoidea</taxon>
        <taxon>Ixodidae</taxon>
        <taxon>Rhipicephalinae</taxon>
        <taxon>Rhipicephalus</taxon>
        <taxon>Rhipicephalus</taxon>
    </lineage>
</organism>
<evidence type="ECO:0000256" key="1">
    <source>
        <dbReference type="SAM" id="MobiDB-lite"/>
    </source>
</evidence>
<feature type="compositionally biased region" description="Low complexity" evidence="1">
    <location>
        <begin position="36"/>
        <end position="47"/>
    </location>
</feature>
<dbReference type="Proteomes" id="UP000821837">
    <property type="component" value="Unassembled WGS sequence"/>
</dbReference>
<reference evidence="2" key="1">
    <citation type="journal article" date="2020" name="Cell">
        <title>Large-Scale Comparative Analyses of Tick Genomes Elucidate Their Genetic Diversity and Vector Capacities.</title>
        <authorList>
            <consortium name="Tick Genome and Microbiome Consortium (TIGMIC)"/>
            <person name="Jia N."/>
            <person name="Wang J."/>
            <person name="Shi W."/>
            <person name="Du L."/>
            <person name="Sun Y."/>
            <person name="Zhan W."/>
            <person name="Jiang J.F."/>
            <person name="Wang Q."/>
            <person name="Zhang B."/>
            <person name="Ji P."/>
            <person name="Bell-Sakyi L."/>
            <person name="Cui X.M."/>
            <person name="Yuan T.T."/>
            <person name="Jiang B.G."/>
            <person name="Yang W.F."/>
            <person name="Lam T.T."/>
            <person name="Chang Q.C."/>
            <person name="Ding S.J."/>
            <person name="Wang X.J."/>
            <person name="Zhu J.G."/>
            <person name="Ruan X.D."/>
            <person name="Zhao L."/>
            <person name="Wei J.T."/>
            <person name="Ye R.Z."/>
            <person name="Que T.C."/>
            <person name="Du C.H."/>
            <person name="Zhou Y.H."/>
            <person name="Cheng J.X."/>
            <person name="Dai P.F."/>
            <person name="Guo W.B."/>
            <person name="Han X.H."/>
            <person name="Huang E.J."/>
            <person name="Li L.F."/>
            <person name="Wei W."/>
            <person name="Gao Y.C."/>
            <person name="Liu J.Z."/>
            <person name="Shao H.Z."/>
            <person name="Wang X."/>
            <person name="Wang C.C."/>
            <person name="Yang T.C."/>
            <person name="Huo Q.B."/>
            <person name="Li W."/>
            <person name="Chen H.Y."/>
            <person name="Chen S.E."/>
            <person name="Zhou L.G."/>
            <person name="Ni X.B."/>
            <person name="Tian J.H."/>
            <person name="Sheng Y."/>
            <person name="Liu T."/>
            <person name="Pan Y.S."/>
            <person name="Xia L.Y."/>
            <person name="Li J."/>
            <person name="Zhao F."/>
            <person name="Cao W.C."/>
        </authorList>
    </citation>
    <scope>NUCLEOTIDE SEQUENCE</scope>
    <source>
        <strain evidence="2">Rsan-2018</strain>
    </source>
</reference>
<keyword evidence="3" id="KW-1185">Reference proteome</keyword>
<accession>A0A9D4TCS6</accession>
<dbReference type="AlphaFoldDB" id="A0A9D4TCS6"/>
<dbReference type="EMBL" id="JABSTV010000947">
    <property type="protein sequence ID" value="KAH7985399.1"/>
    <property type="molecule type" value="Genomic_DNA"/>
</dbReference>
<feature type="region of interest" description="Disordered" evidence="1">
    <location>
        <begin position="1"/>
        <end position="47"/>
    </location>
</feature>
<gene>
    <name evidence="2" type="ORF">HPB52_025662</name>
</gene>
<evidence type="ECO:0000313" key="3">
    <source>
        <dbReference type="Proteomes" id="UP000821837"/>
    </source>
</evidence>
<name>A0A9D4TCS6_RHISA</name>
<dbReference type="VEuPathDB" id="VectorBase:RSAN_047540"/>
<protein>
    <submittedName>
        <fullName evidence="2">Uncharacterized protein</fullName>
    </submittedName>
</protein>